<evidence type="ECO:0000256" key="3">
    <source>
        <dbReference type="ARBA" id="ARBA00001946"/>
    </source>
</evidence>
<dbReference type="GO" id="GO:0046872">
    <property type="term" value="F:metal ion binding"/>
    <property type="evidence" value="ECO:0007669"/>
    <property type="project" value="UniProtKB-KW"/>
</dbReference>
<keyword evidence="8" id="KW-0479">Metal-binding</keyword>
<dbReference type="SUPFAM" id="SSF53098">
    <property type="entry name" value="Ribonuclease H-like"/>
    <property type="match status" value="1"/>
</dbReference>
<keyword evidence="10" id="KW-0378">Hydrolase</keyword>
<keyword evidence="6" id="KW-0963">Cytoplasm</keyword>
<comment type="cofactor">
    <cofactor evidence="3">
        <name>Mg(2+)</name>
        <dbReference type="ChEBI" id="CHEBI:18420"/>
    </cofactor>
</comment>
<dbReference type="GO" id="GO:0004523">
    <property type="term" value="F:RNA-DNA hybrid ribonuclease activity"/>
    <property type="evidence" value="ECO:0007669"/>
    <property type="project" value="UniProtKB-EC"/>
</dbReference>
<comment type="caution">
    <text evidence="12">The sequence shown here is derived from an EMBL/GenBank/DDBJ whole genome shotgun (WGS) entry which is preliminary data.</text>
</comment>
<evidence type="ECO:0000256" key="8">
    <source>
        <dbReference type="ARBA" id="ARBA00022723"/>
    </source>
</evidence>
<evidence type="ECO:0000256" key="9">
    <source>
        <dbReference type="ARBA" id="ARBA00022759"/>
    </source>
</evidence>
<reference evidence="12" key="1">
    <citation type="journal article" date="2014" name="Front. Microbiol.">
        <title>High frequency of phylogenetically diverse reductive dehalogenase-homologous genes in deep subseafloor sedimentary metagenomes.</title>
        <authorList>
            <person name="Kawai M."/>
            <person name="Futagami T."/>
            <person name="Toyoda A."/>
            <person name="Takaki Y."/>
            <person name="Nishi S."/>
            <person name="Hori S."/>
            <person name="Arai W."/>
            <person name="Tsubouchi T."/>
            <person name="Morono Y."/>
            <person name="Uchiyama I."/>
            <person name="Ito T."/>
            <person name="Fujiyama A."/>
            <person name="Inagaki F."/>
            <person name="Takami H."/>
        </authorList>
    </citation>
    <scope>NUCLEOTIDE SEQUENCE</scope>
    <source>
        <strain evidence="12">Expedition CK06-06</strain>
    </source>
</reference>
<dbReference type="GO" id="GO:0005737">
    <property type="term" value="C:cytoplasm"/>
    <property type="evidence" value="ECO:0007669"/>
    <property type="project" value="UniProtKB-SubCell"/>
</dbReference>
<proteinExistence type="predicted"/>
<dbReference type="GO" id="GO:0032299">
    <property type="term" value="C:ribonuclease H2 complex"/>
    <property type="evidence" value="ECO:0007669"/>
    <property type="project" value="TreeGrafter"/>
</dbReference>
<dbReference type="PROSITE" id="PS51975">
    <property type="entry name" value="RNASE_H_2"/>
    <property type="match status" value="1"/>
</dbReference>
<dbReference type="GO" id="GO:0043137">
    <property type="term" value="P:DNA replication, removal of RNA primer"/>
    <property type="evidence" value="ECO:0007669"/>
    <property type="project" value="TreeGrafter"/>
</dbReference>
<accession>X1VJW9</accession>
<protein>
    <recommendedName>
        <fullName evidence="5">ribonuclease H</fullName>
        <ecNumber evidence="5">3.1.26.4</ecNumber>
    </recommendedName>
</protein>
<keyword evidence="9" id="KW-0255">Endonuclease</keyword>
<dbReference type="Gene3D" id="3.30.420.10">
    <property type="entry name" value="Ribonuclease H-like superfamily/Ribonuclease H"/>
    <property type="match status" value="1"/>
</dbReference>
<evidence type="ECO:0000256" key="1">
    <source>
        <dbReference type="ARBA" id="ARBA00000077"/>
    </source>
</evidence>
<dbReference type="InterPro" id="IPR012337">
    <property type="entry name" value="RNaseH-like_sf"/>
</dbReference>
<dbReference type="PANTHER" id="PTHR10954:SF18">
    <property type="entry name" value="RIBONUCLEASE HII"/>
    <property type="match status" value="1"/>
</dbReference>
<evidence type="ECO:0000256" key="4">
    <source>
        <dbReference type="ARBA" id="ARBA00004496"/>
    </source>
</evidence>
<dbReference type="PANTHER" id="PTHR10954">
    <property type="entry name" value="RIBONUCLEASE H2 SUBUNIT A"/>
    <property type="match status" value="1"/>
</dbReference>
<dbReference type="EC" id="3.1.26.4" evidence="5"/>
<comment type="cofactor">
    <cofactor evidence="2">
        <name>Mn(2+)</name>
        <dbReference type="ChEBI" id="CHEBI:29035"/>
    </cofactor>
</comment>
<feature type="non-terminal residue" evidence="12">
    <location>
        <position position="148"/>
    </location>
</feature>
<comment type="catalytic activity">
    <reaction evidence="1">
        <text>Endonucleolytic cleavage to 5'-phosphomonoester.</text>
        <dbReference type="EC" id="3.1.26.4"/>
    </reaction>
</comment>
<name>X1VJW9_9ZZZZ</name>
<organism evidence="12">
    <name type="scientific">marine sediment metagenome</name>
    <dbReference type="NCBI Taxonomy" id="412755"/>
    <lineage>
        <taxon>unclassified sequences</taxon>
        <taxon>metagenomes</taxon>
        <taxon>ecological metagenomes</taxon>
    </lineage>
</organism>
<dbReference type="InterPro" id="IPR036397">
    <property type="entry name" value="RNaseH_sf"/>
</dbReference>
<sequence length="148" mass="16265">MADCTIPSFAEEEKLAARGYRFIAGLDEVGRGALAGPVVAAAVVLPRQLRARWLKQVRDSKMLTPKRREYLFYRVREEAVSIGVGIVPSEVIDLKNIVRATRLAMMQAITQLSPPADSLLIDYMHLPGVALPQKGIINGDQLCFSIAC</sequence>
<evidence type="ECO:0000259" key="11">
    <source>
        <dbReference type="PROSITE" id="PS51975"/>
    </source>
</evidence>
<dbReference type="EMBL" id="BARW01026689">
    <property type="protein sequence ID" value="GAJ08220.1"/>
    <property type="molecule type" value="Genomic_DNA"/>
</dbReference>
<evidence type="ECO:0000256" key="2">
    <source>
        <dbReference type="ARBA" id="ARBA00001936"/>
    </source>
</evidence>
<dbReference type="AlphaFoldDB" id="X1VJW9"/>
<dbReference type="GO" id="GO:0006298">
    <property type="term" value="P:mismatch repair"/>
    <property type="evidence" value="ECO:0007669"/>
    <property type="project" value="TreeGrafter"/>
</dbReference>
<evidence type="ECO:0000256" key="7">
    <source>
        <dbReference type="ARBA" id="ARBA00022722"/>
    </source>
</evidence>
<dbReference type="GO" id="GO:0003723">
    <property type="term" value="F:RNA binding"/>
    <property type="evidence" value="ECO:0007669"/>
    <property type="project" value="InterPro"/>
</dbReference>
<feature type="domain" description="RNase H type-2" evidence="11">
    <location>
        <begin position="21"/>
        <end position="148"/>
    </location>
</feature>
<evidence type="ECO:0000256" key="10">
    <source>
        <dbReference type="ARBA" id="ARBA00022801"/>
    </source>
</evidence>
<gene>
    <name evidence="12" type="ORF">S12H4_43480</name>
</gene>
<comment type="subcellular location">
    <subcellularLocation>
        <location evidence="4">Cytoplasm</location>
    </subcellularLocation>
</comment>
<keyword evidence="7" id="KW-0540">Nuclease</keyword>
<dbReference type="Pfam" id="PF01351">
    <property type="entry name" value="RNase_HII"/>
    <property type="match status" value="1"/>
</dbReference>
<evidence type="ECO:0000256" key="6">
    <source>
        <dbReference type="ARBA" id="ARBA00022490"/>
    </source>
</evidence>
<dbReference type="InterPro" id="IPR024567">
    <property type="entry name" value="RNase_HII/HIII_dom"/>
</dbReference>
<evidence type="ECO:0000256" key="5">
    <source>
        <dbReference type="ARBA" id="ARBA00012180"/>
    </source>
</evidence>
<evidence type="ECO:0000313" key="12">
    <source>
        <dbReference type="EMBL" id="GAJ08220.1"/>
    </source>
</evidence>
<dbReference type="InterPro" id="IPR001352">
    <property type="entry name" value="RNase_HII/HIII"/>
</dbReference>